<protein>
    <submittedName>
        <fullName evidence="2">Inner membrane protein</fullName>
    </submittedName>
</protein>
<dbReference type="EMBL" id="CAKZ01000032">
    <property type="protein sequence ID" value="CCJ79932.1"/>
    <property type="molecule type" value="Genomic_DNA"/>
</dbReference>
<dbReference type="Pfam" id="PF10749">
    <property type="entry name" value="DUF2534"/>
    <property type="match status" value="1"/>
</dbReference>
<keyword evidence="3" id="KW-1185">Reference proteome</keyword>
<comment type="caution">
    <text evidence="2">The sequence shown here is derived from an EMBL/GenBank/DDBJ whole genome shotgun (WGS) entry which is preliminary data.</text>
</comment>
<accession>A0ABP1W499</accession>
<feature type="transmembrane region" description="Helical" evidence="1">
    <location>
        <begin position="43"/>
        <end position="63"/>
    </location>
</feature>
<keyword evidence="1" id="KW-0472">Membrane</keyword>
<gene>
    <name evidence="2" type="ORF">BN134_641</name>
</gene>
<feature type="transmembrane region" description="Helical" evidence="1">
    <location>
        <begin position="83"/>
        <end position="109"/>
    </location>
</feature>
<reference evidence="3" key="1">
    <citation type="journal article" date="2012" name="PLoS ONE">
        <title>Comparative analysis of genome sequences covering the seven cronobacter species.</title>
        <authorList>
            <person name="Joseph S."/>
            <person name="Desai P."/>
            <person name="Ji Y."/>
            <person name="Cummings C.A."/>
            <person name="Shih R."/>
            <person name="Degoricija L."/>
            <person name="Rico A."/>
            <person name="Brzoska P."/>
            <person name="Hamby S.E."/>
            <person name="Masood N."/>
            <person name="Hariri S."/>
            <person name="Sonbol H."/>
            <person name="Chuzhanova N."/>
            <person name="McClelland M."/>
            <person name="Furtado M.R."/>
            <person name="Forsythe S.J."/>
        </authorList>
    </citation>
    <scope>NUCLEOTIDE SEQUENCE [LARGE SCALE GENOMIC DNA]</scope>
    <source>
        <strain evidence="3">1210</strain>
    </source>
</reference>
<evidence type="ECO:0000313" key="2">
    <source>
        <dbReference type="EMBL" id="CCJ79932.1"/>
    </source>
</evidence>
<keyword evidence="1" id="KW-1133">Transmembrane helix</keyword>
<sequence length="116" mass="13152">MRHFYGITTAVGEPETGVIACGTKHYLECDMLEKLRTPEGKKFLTALAIIFITVLTVVSRVTFEGVEEQYNLPMGKWSHSMFIMQGAWVLIYSCPFSFIISLPFAFYFLGPKDDRG</sequence>
<name>A0ABP1W499_9ENTR</name>
<dbReference type="Proteomes" id="UP000009342">
    <property type="component" value="Unassembled WGS sequence"/>
</dbReference>
<dbReference type="InterPro" id="IPR019685">
    <property type="entry name" value="DUF2534"/>
</dbReference>
<evidence type="ECO:0000313" key="3">
    <source>
        <dbReference type="Proteomes" id="UP000009342"/>
    </source>
</evidence>
<keyword evidence="1" id="KW-0812">Transmembrane</keyword>
<organism evidence="2 3">
    <name type="scientific">Cronobacter dublinensis 1210</name>
    <dbReference type="NCBI Taxonomy" id="1208656"/>
    <lineage>
        <taxon>Bacteria</taxon>
        <taxon>Pseudomonadati</taxon>
        <taxon>Pseudomonadota</taxon>
        <taxon>Gammaproteobacteria</taxon>
        <taxon>Enterobacterales</taxon>
        <taxon>Enterobacteriaceae</taxon>
        <taxon>Cronobacter</taxon>
    </lineage>
</organism>
<evidence type="ECO:0000256" key="1">
    <source>
        <dbReference type="SAM" id="Phobius"/>
    </source>
</evidence>
<proteinExistence type="predicted"/>